<dbReference type="Pfam" id="PF03381">
    <property type="entry name" value="CDC50"/>
    <property type="match status" value="1"/>
</dbReference>
<dbReference type="EMBL" id="JACVVK020000503">
    <property type="protein sequence ID" value="KAK7469803.1"/>
    <property type="molecule type" value="Genomic_DNA"/>
</dbReference>
<evidence type="ECO:0000256" key="7">
    <source>
        <dbReference type="SAM" id="MobiDB-lite"/>
    </source>
</evidence>
<dbReference type="GO" id="GO:0016020">
    <property type="term" value="C:membrane"/>
    <property type="evidence" value="ECO:0007669"/>
    <property type="project" value="UniProtKB-SubCell"/>
</dbReference>
<evidence type="ECO:0000256" key="5">
    <source>
        <dbReference type="ARBA" id="ARBA00023136"/>
    </source>
</evidence>
<gene>
    <name evidence="9" type="ORF">BaRGS_00036180</name>
</gene>
<feature type="compositionally biased region" description="Basic and acidic residues" evidence="7">
    <location>
        <begin position="12"/>
        <end position="25"/>
    </location>
</feature>
<dbReference type="Proteomes" id="UP001519460">
    <property type="component" value="Unassembled WGS sequence"/>
</dbReference>
<keyword evidence="4 8" id="KW-1133">Transmembrane helix</keyword>
<evidence type="ECO:0000313" key="10">
    <source>
        <dbReference type="Proteomes" id="UP001519460"/>
    </source>
</evidence>
<protein>
    <recommendedName>
        <fullName evidence="11">Cell cycle control protein</fullName>
    </recommendedName>
</protein>
<evidence type="ECO:0000256" key="6">
    <source>
        <dbReference type="PIRNR" id="PIRNR015840"/>
    </source>
</evidence>
<reference evidence="9 10" key="1">
    <citation type="journal article" date="2023" name="Sci. Data">
        <title>Genome assembly of the Korean intertidal mud-creeper Batillaria attramentaria.</title>
        <authorList>
            <person name="Patra A.K."/>
            <person name="Ho P.T."/>
            <person name="Jun S."/>
            <person name="Lee S.J."/>
            <person name="Kim Y."/>
            <person name="Won Y.J."/>
        </authorList>
    </citation>
    <scope>NUCLEOTIDE SEQUENCE [LARGE SCALE GENOMIC DNA]</scope>
    <source>
        <strain evidence="9">Wonlab-2016</strain>
    </source>
</reference>
<dbReference type="PANTHER" id="PTHR10926">
    <property type="entry name" value="CELL CYCLE CONTROL PROTEIN 50"/>
    <property type="match status" value="1"/>
</dbReference>
<name>A0ABD0JCM3_9CAEN</name>
<comment type="caution">
    <text evidence="9">The sequence shown here is derived from an EMBL/GenBank/DDBJ whole genome shotgun (WGS) entry which is preliminary data.</text>
</comment>
<evidence type="ECO:0000313" key="9">
    <source>
        <dbReference type="EMBL" id="KAK7469803.1"/>
    </source>
</evidence>
<feature type="compositionally biased region" description="Polar residues" evidence="7">
    <location>
        <begin position="1"/>
        <end position="10"/>
    </location>
</feature>
<feature type="transmembrane region" description="Helical" evidence="8">
    <location>
        <begin position="323"/>
        <end position="344"/>
    </location>
</feature>
<proteinExistence type="inferred from homology"/>
<feature type="region of interest" description="Disordered" evidence="7">
    <location>
        <begin position="1"/>
        <end position="25"/>
    </location>
</feature>
<evidence type="ECO:0000256" key="8">
    <source>
        <dbReference type="SAM" id="Phobius"/>
    </source>
</evidence>
<dbReference type="AlphaFoldDB" id="A0ABD0JCM3"/>
<evidence type="ECO:0000256" key="4">
    <source>
        <dbReference type="ARBA" id="ARBA00022989"/>
    </source>
</evidence>
<organism evidence="9 10">
    <name type="scientific">Batillaria attramentaria</name>
    <dbReference type="NCBI Taxonomy" id="370345"/>
    <lineage>
        <taxon>Eukaryota</taxon>
        <taxon>Metazoa</taxon>
        <taxon>Spiralia</taxon>
        <taxon>Lophotrochozoa</taxon>
        <taxon>Mollusca</taxon>
        <taxon>Gastropoda</taxon>
        <taxon>Caenogastropoda</taxon>
        <taxon>Sorbeoconcha</taxon>
        <taxon>Cerithioidea</taxon>
        <taxon>Batillariidae</taxon>
        <taxon>Batillaria</taxon>
    </lineage>
</organism>
<evidence type="ECO:0000256" key="1">
    <source>
        <dbReference type="ARBA" id="ARBA00004141"/>
    </source>
</evidence>
<dbReference type="PIRSF" id="PIRSF015840">
    <property type="entry name" value="DUF284_TM_euk"/>
    <property type="match status" value="1"/>
</dbReference>
<evidence type="ECO:0000256" key="3">
    <source>
        <dbReference type="ARBA" id="ARBA00022692"/>
    </source>
</evidence>
<keyword evidence="3 8" id="KW-0812">Transmembrane</keyword>
<sequence length="349" mass="39129">MASNDQSPIDSTEAKPSRRPKDTKFKQQKLPAWQPILTANTVLPAFFAIGIAFIPLGVALLVTSNNVKEKVFDYTQCKNIADQSQTCAEFFSNISNTGQTCVCNETVTLDSKFEGTVYMYYGLTNFYQNHRRYVRSRDDNQLHGYDIGPGDLNQDCDPYRTTSVNGTTYGYAPCGAIANSLFNDSFTLTYLGSNTVVSVLNTGIAWVSDKSVKFRNPADWKKTQFTKPPNWDTYVWDLSTDSNNNGYINEDLIVWMRTAALPTFRKLYRRINHTQTEFADGLPAGDYSLQIAYRYPVTAFDGTKSMILTTTSWLGGKNSFLGIAYLVVGCLCIGLGVFFLVIHLKWGKK</sequence>
<evidence type="ECO:0000256" key="2">
    <source>
        <dbReference type="ARBA" id="ARBA00009457"/>
    </source>
</evidence>
<accession>A0ABD0JCM3</accession>
<dbReference type="PANTHER" id="PTHR10926:SF0">
    <property type="entry name" value="CDC50, ISOFORM A"/>
    <property type="match status" value="1"/>
</dbReference>
<keyword evidence="5 6" id="KW-0472">Membrane</keyword>
<evidence type="ECO:0008006" key="11">
    <source>
        <dbReference type="Google" id="ProtNLM"/>
    </source>
</evidence>
<keyword evidence="10" id="KW-1185">Reference proteome</keyword>
<comment type="subcellular location">
    <subcellularLocation>
        <location evidence="1">Membrane</location>
        <topology evidence="1">Multi-pass membrane protein</topology>
    </subcellularLocation>
</comment>
<dbReference type="InterPro" id="IPR005045">
    <property type="entry name" value="CDC50/LEM3_fam"/>
</dbReference>
<feature type="transmembrane region" description="Helical" evidence="8">
    <location>
        <begin position="42"/>
        <end position="62"/>
    </location>
</feature>
<comment type="similarity">
    <text evidence="2 6">Belongs to the CDC50/LEM3 family.</text>
</comment>